<keyword evidence="11" id="KW-1185">Reference proteome</keyword>
<dbReference type="AlphaFoldDB" id="A0AAW9QWS5"/>
<feature type="transmembrane region" description="Helical" evidence="9">
    <location>
        <begin position="164"/>
        <end position="184"/>
    </location>
</feature>
<evidence type="ECO:0000256" key="4">
    <source>
        <dbReference type="ARBA" id="ARBA00022475"/>
    </source>
</evidence>
<reference evidence="10 11" key="1">
    <citation type="submission" date="2024-01" db="EMBL/GenBank/DDBJ databases">
        <title>Genomic insights into the taxonomy and metabolism of the cyanobacterium Pannus brasiliensis CCIBt3594.</title>
        <authorList>
            <person name="Machado M."/>
            <person name="Botero N.B."/>
            <person name="Andreote A.P.D."/>
            <person name="Feitosa A.M.T."/>
            <person name="Popin R."/>
            <person name="Sivonen K."/>
            <person name="Fiore M.F."/>
        </authorList>
    </citation>
    <scope>NUCLEOTIDE SEQUENCE [LARGE SCALE GENOMIC DNA]</scope>
    <source>
        <strain evidence="10 11">CCIBt3594</strain>
    </source>
</reference>
<comment type="caution">
    <text evidence="10">The sequence shown here is derived from an EMBL/GenBank/DDBJ whole genome shotgun (WGS) entry which is preliminary data.</text>
</comment>
<comment type="similarity">
    <text evidence="3 9">Belongs to the CobD/CbiB family.</text>
</comment>
<dbReference type="RefSeq" id="WP_332865492.1">
    <property type="nucleotide sequence ID" value="NZ_JBAFSM010000022.1"/>
</dbReference>
<keyword evidence="8 9" id="KW-0472">Membrane</keyword>
<protein>
    <recommendedName>
        <fullName evidence="9">Cobalamin biosynthesis protein CobD</fullName>
    </recommendedName>
</protein>
<dbReference type="Proteomes" id="UP001328733">
    <property type="component" value="Unassembled WGS sequence"/>
</dbReference>
<keyword evidence="6 9" id="KW-0812">Transmembrane</keyword>
<dbReference type="GO" id="GO:0005886">
    <property type="term" value="C:plasma membrane"/>
    <property type="evidence" value="ECO:0007669"/>
    <property type="project" value="UniProtKB-SubCell"/>
</dbReference>
<evidence type="ECO:0000256" key="2">
    <source>
        <dbReference type="ARBA" id="ARBA00004953"/>
    </source>
</evidence>
<evidence type="ECO:0000256" key="5">
    <source>
        <dbReference type="ARBA" id="ARBA00022573"/>
    </source>
</evidence>
<dbReference type="GO" id="GO:0048472">
    <property type="term" value="F:threonine-phosphate decarboxylase activity"/>
    <property type="evidence" value="ECO:0007669"/>
    <property type="project" value="InterPro"/>
</dbReference>
<keyword evidence="4 9" id="KW-1003">Cell membrane</keyword>
<accession>A0AAW9QWS5</accession>
<sequence>MNGLPSAIVLVFAAGFDYLIGDPRGWIHPVSVMGRAIDLFRKFALSALEKPPPRRIAGALAGAGLIIGSGTLSWLTFRWLTALSPAVSIPLQIVLLASCFAAKSLRDASIDVLVPLRDDDLDLARSRLSLYVGRDTENLSEGEILRAVLETVSENAVDGVTAPLFYALLGAFIGIGPVPLAIAYKASSTLDSMLGYLREPYRDIGWFSARTEDYLTWLPCRLTVLTLALLSGRPRSILALCRRDAPRDPSPNSGWSECVYAAILGVRLGGKNSYRGVITEKPFLGDDIYSITSEKIYQALDLTRRCFLLWLTLSIVFLVLLEAFSFQSSAFGFGFSAATG</sequence>
<name>A0AAW9QWS5_9CHRO</name>
<dbReference type="EMBL" id="JBAFSM010000022">
    <property type="protein sequence ID" value="MEG3438008.1"/>
    <property type="molecule type" value="Genomic_DNA"/>
</dbReference>
<comment type="function">
    <text evidence="9">Converts cobyric acid to cobinamide by the addition of aminopropanol on the F carboxylic group.</text>
</comment>
<organism evidence="10 11">
    <name type="scientific">Pannus brasiliensis CCIBt3594</name>
    <dbReference type="NCBI Taxonomy" id="1427578"/>
    <lineage>
        <taxon>Bacteria</taxon>
        <taxon>Bacillati</taxon>
        <taxon>Cyanobacteriota</taxon>
        <taxon>Cyanophyceae</taxon>
        <taxon>Oscillatoriophycideae</taxon>
        <taxon>Chroococcales</taxon>
        <taxon>Microcystaceae</taxon>
        <taxon>Pannus</taxon>
    </lineage>
</organism>
<evidence type="ECO:0000256" key="9">
    <source>
        <dbReference type="HAMAP-Rule" id="MF_00024"/>
    </source>
</evidence>
<evidence type="ECO:0000313" key="11">
    <source>
        <dbReference type="Proteomes" id="UP001328733"/>
    </source>
</evidence>
<feature type="transmembrane region" description="Helical" evidence="9">
    <location>
        <begin position="56"/>
        <end position="77"/>
    </location>
</feature>
<comment type="caution">
    <text evidence="9">Lacks conserved residue(s) required for the propagation of feature annotation.</text>
</comment>
<evidence type="ECO:0000256" key="3">
    <source>
        <dbReference type="ARBA" id="ARBA00006263"/>
    </source>
</evidence>
<dbReference type="PANTHER" id="PTHR34308">
    <property type="entry name" value="COBALAMIN BIOSYNTHESIS PROTEIN CBIB"/>
    <property type="match status" value="1"/>
</dbReference>
<evidence type="ECO:0000313" key="10">
    <source>
        <dbReference type="EMBL" id="MEG3438008.1"/>
    </source>
</evidence>
<evidence type="ECO:0000256" key="8">
    <source>
        <dbReference type="ARBA" id="ARBA00023136"/>
    </source>
</evidence>
<keyword evidence="5 9" id="KW-0169">Cobalamin biosynthesis</keyword>
<dbReference type="HAMAP" id="MF_00024">
    <property type="entry name" value="CobD_CbiB"/>
    <property type="match status" value="1"/>
</dbReference>
<dbReference type="NCBIfam" id="TIGR00380">
    <property type="entry name" value="cobal_cbiB"/>
    <property type="match status" value="1"/>
</dbReference>
<evidence type="ECO:0000256" key="7">
    <source>
        <dbReference type="ARBA" id="ARBA00022989"/>
    </source>
</evidence>
<dbReference type="GO" id="GO:0009236">
    <property type="term" value="P:cobalamin biosynthetic process"/>
    <property type="evidence" value="ECO:0007669"/>
    <property type="project" value="UniProtKB-UniRule"/>
</dbReference>
<evidence type="ECO:0000256" key="6">
    <source>
        <dbReference type="ARBA" id="ARBA00022692"/>
    </source>
</evidence>
<feature type="transmembrane region" description="Helical" evidence="9">
    <location>
        <begin position="307"/>
        <end position="326"/>
    </location>
</feature>
<keyword evidence="7 9" id="KW-1133">Transmembrane helix</keyword>
<proteinExistence type="inferred from homology"/>
<evidence type="ECO:0000256" key="1">
    <source>
        <dbReference type="ARBA" id="ARBA00004651"/>
    </source>
</evidence>
<dbReference type="PANTHER" id="PTHR34308:SF1">
    <property type="entry name" value="COBALAMIN BIOSYNTHESIS PROTEIN CBIB"/>
    <property type="match status" value="1"/>
</dbReference>
<gene>
    <name evidence="10" type="primary">cbiB</name>
    <name evidence="9" type="synonym">cobD</name>
    <name evidence="10" type="ORF">V0288_12845</name>
</gene>
<comment type="subcellular location">
    <subcellularLocation>
        <location evidence="1 9">Cell membrane</location>
        <topology evidence="1 9">Multi-pass membrane protein</topology>
    </subcellularLocation>
</comment>
<dbReference type="GO" id="GO:0015420">
    <property type="term" value="F:ABC-type vitamin B12 transporter activity"/>
    <property type="evidence" value="ECO:0007669"/>
    <property type="project" value="UniProtKB-UniRule"/>
</dbReference>
<feature type="transmembrane region" description="Helical" evidence="9">
    <location>
        <begin position="83"/>
        <end position="102"/>
    </location>
</feature>
<dbReference type="InterPro" id="IPR004485">
    <property type="entry name" value="Cobalamin_biosynth_CobD/CbiB"/>
</dbReference>
<comment type="pathway">
    <text evidence="2 9">Cofactor biosynthesis; adenosylcobalamin biosynthesis.</text>
</comment>
<dbReference type="Pfam" id="PF03186">
    <property type="entry name" value="CobD_Cbib"/>
    <property type="match status" value="1"/>
</dbReference>